<evidence type="ECO:0000313" key="1">
    <source>
        <dbReference type="EMBL" id="CEK90385.1"/>
    </source>
</evidence>
<gene>
    <name evidence="1" type="primary">ORF176502</name>
</gene>
<sequence>SRLLSTSYKFSASEKRQVYKTSVASLDPDHYHHHNQFLQESQFMGVKISDVHQPDLTDSNNSDWR</sequence>
<accession>A0A0B7BDY8</accession>
<organism evidence="1">
    <name type="scientific">Arion vulgaris</name>
    <dbReference type="NCBI Taxonomy" id="1028688"/>
    <lineage>
        <taxon>Eukaryota</taxon>
        <taxon>Metazoa</taxon>
        <taxon>Spiralia</taxon>
        <taxon>Lophotrochozoa</taxon>
        <taxon>Mollusca</taxon>
        <taxon>Gastropoda</taxon>
        <taxon>Heterobranchia</taxon>
        <taxon>Euthyneura</taxon>
        <taxon>Panpulmonata</taxon>
        <taxon>Eupulmonata</taxon>
        <taxon>Stylommatophora</taxon>
        <taxon>Helicina</taxon>
        <taxon>Arionoidea</taxon>
        <taxon>Arionidae</taxon>
        <taxon>Arion</taxon>
    </lineage>
</organism>
<name>A0A0B7BDY8_9EUPU</name>
<feature type="non-terminal residue" evidence="1">
    <location>
        <position position="1"/>
    </location>
</feature>
<protein>
    <submittedName>
        <fullName evidence="1">Uncharacterized protein</fullName>
    </submittedName>
</protein>
<dbReference type="EMBL" id="HACG01043520">
    <property type="protein sequence ID" value="CEK90385.1"/>
    <property type="molecule type" value="Transcribed_RNA"/>
</dbReference>
<dbReference type="AlphaFoldDB" id="A0A0B7BDY8"/>
<reference evidence="1" key="1">
    <citation type="submission" date="2014-12" db="EMBL/GenBank/DDBJ databases">
        <title>Insight into the proteome of Arion vulgaris.</title>
        <authorList>
            <person name="Aradska J."/>
            <person name="Bulat T."/>
            <person name="Smidak R."/>
            <person name="Sarate P."/>
            <person name="Gangsoo J."/>
            <person name="Sialana F."/>
            <person name="Bilban M."/>
            <person name="Lubec G."/>
        </authorList>
    </citation>
    <scope>NUCLEOTIDE SEQUENCE</scope>
    <source>
        <tissue evidence="1">Skin</tissue>
    </source>
</reference>
<proteinExistence type="predicted"/>